<feature type="compositionally biased region" description="Polar residues" evidence="1">
    <location>
        <begin position="91"/>
        <end position="108"/>
    </location>
</feature>
<name>A0A7R8XB19_9CRUS</name>
<dbReference type="EMBL" id="LR900635">
    <property type="protein sequence ID" value="CAD7246388.1"/>
    <property type="molecule type" value="Genomic_DNA"/>
</dbReference>
<reference evidence="3" key="1">
    <citation type="submission" date="2020-11" db="EMBL/GenBank/DDBJ databases">
        <authorList>
            <person name="Tran Van P."/>
        </authorList>
    </citation>
    <scope>NUCLEOTIDE SEQUENCE</scope>
</reference>
<dbReference type="Proteomes" id="UP000677054">
    <property type="component" value="Unassembled WGS sequence"/>
</dbReference>
<keyword evidence="4" id="KW-1185">Reference proteome</keyword>
<dbReference type="PANTHER" id="PTHR21177">
    <property type="entry name" value="IP06524P-RELATED"/>
    <property type="match status" value="1"/>
</dbReference>
<feature type="domain" description="DUF4789" evidence="2">
    <location>
        <begin position="227"/>
        <end position="307"/>
    </location>
</feature>
<feature type="region of interest" description="Disordered" evidence="1">
    <location>
        <begin position="76"/>
        <end position="115"/>
    </location>
</feature>
<organism evidence="3">
    <name type="scientific">Darwinula stevensoni</name>
    <dbReference type="NCBI Taxonomy" id="69355"/>
    <lineage>
        <taxon>Eukaryota</taxon>
        <taxon>Metazoa</taxon>
        <taxon>Ecdysozoa</taxon>
        <taxon>Arthropoda</taxon>
        <taxon>Crustacea</taxon>
        <taxon>Oligostraca</taxon>
        <taxon>Ostracoda</taxon>
        <taxon>Podocopa</taxon>
        <taxon>Podocopida</taxon>
        <taxon>Darwinulocopina</taxon>
        <taxon>Darwinuloidea</taxon>
        <taxon>Darwinulidae</taxon>
        <taxon>Darwinula</taxon>
    </lineage>
</organism>
<gene>
    <name evidence="3" type="ORF">DSTB1V02_LOCUS6238</name>
</gene>
<dbReference type="InterPro" id="IPR031993">
    <property type="entry name" value="DUF4789"/>
</dbReference>
<dbReference type="EMBL" id="CAJPEV010001118">
    <property type="protein sequence ID" value="CAG0890846.1"/>
    <property type="molecule type" value="Genomic_DNA"/>
</dbReference>
<evidence type="ECO:0000313" key="4">
    <source>
        <dbReference type="Proteomes" id="UP000677054"/>
    </source>
</evidence>
<sequence>MKYLLTLRDRDVIQSVLVSLSLAVHAKMNAFLLLLPFFFATLHVSHSGVFFPDEEVSPKTDEVNQPTPLKVVAKEKTTTTTAPPKIVTTEKTTTNAPPKTTEKTTTNADEGGKKPPVVTIDIPSCPCPETNCTCEESPNNSIDSRNIIGTCQGSNRHCYEPLEVGPCPEGYRLELTEVQQNNTENNTTETVVLLKCKIPSCPEADFVQWGNGTCVEKVSKELCPEGWYPAENSYGVAECECDLNRVYWPGDKQCHELYKQGPCEKGKALVVNGITNTIECQETICKDGEAIWPQDQQCYTLLTPGPCDGGTFELDEDTFQPKCGNATTEYQVITAKDKPCRAGSFRDHLVSSPPPFSSFP</sequence>
<dbReference type="AlphaFoldDB" id="A0A7R8XB19"/>
<dbReference type="Pfam" id="PF16033">
    <property type="entry name" value="DUF4789"/>
    <property type="match status" value="1"/>
</dbReference>
<feature type="compositionally biased region" description="Low complexity" evidence="1">
    <location>
        <begin position="78"/>
        <end position="90"/>
    </location>
</feature>
<evidence type="ECO:0000256" key="1">
    <source>
        <dbReference type="SAM" id="MobiDB-lite"/>
    </source>
</evidence>
<accession>A0A7R8XB19</accession>
<evidence type="ECO:0000313" key="3">
    <source>
        <dbReference type="EMBL" id="CAD7246388.1"/>
    </source>
</evidence>
<proteinExistence type="predicted"/>
<evidence type="ECO:0000259" key="2">
    <source>
        <dbReference type="Pfam" id="PF16033"/>
    </source>
</evidence>
<dbReference type="OrthoDB" id="6338576at2759"/>
<protein>
    <recommendedName>
        <fullName evidence="2">DUF4789 domain-containing protein</fullName>
    </recommendedName>
</protein>